<gene>
    <name evidence="2" type="ORF">VTH8203_03511</name>
</gene>
<evidence type="ECO:0000313" key="2">
    <source>
        <dbReference type="EMBL" id="SNX49863.1"/>
    </source>
</evidence>
<feature type="compositionally biased region" description="Basic residues" evidence="1">
    <location>
        <begin position="247"/>
        <end position="256"/>
    </location>
</feature>
<dbReference type="AlphaFoldDB" id="A0A240ENP9"/>
<sequence length="256" mass="29068">MKIRRIEDYLYRNVVPGVSGTVDITVSLVDDPSAVAYDSYTNKGEQYSRSCTYRKTDLNVTVKISRQWWSRVRNRDLAMVDELFNLDVSTPLIGDFPSNVEVIAATWLVNGRGTEKKTVRGFIAIHSDGYAYHGKTIKSALRGLSKKIELQVYDKNFIKSRLIEKAKMANGNVSLDDSYAVGNCVWGTKDFCYRHGLDLKIEDPQISLKELAKIVEQEPRREALAVLAYGVRKHSQPSFSHNNVHRDRTHLRGKSV</sequence>
<keyword evidence="3" id="KW-1185">Reference proteome</keyword>
<protein>
    <submittedName>
        <fullName evidence="2">Uncharacterized protein</fullName>
    </submittedName>
</protein>
<accession>A0A240ENP9</accession>
<name>A0A240ENP9_9VIBR</name>
<evidence type="ECO:0000256" key="1">
    <source>
        <dbReference type="SAM" id="MobiDB-lite"/>
    </source>
</evidence>
<feature type="region of interest" description="Disordered" evidence="1">
    <location>
        <begin position="237"/>
        <end position="256"/>
    </location>
</feature>
<reference evidence="3" key="1">
    <citation type="submission" date="2016-06" db="EMBL/GenBank/DDBJ databases">
        <authorList>
            <person name="Rodrigo-Torres L."/>
            <person name="Arahal R.D."/>
            <person name="Lucena T."/>
        </authorList>
    </citation>
    <scope>NUCLEOTIDE SEQUENCE [LARGE SCALE GENOMIC DNA]</scope>
    <source>
        <strain evidence="3">CECT8203</strain>
    </source>
</reference>
<proteinExistence type="predicted"/>
<evidence type="ECO:0000313" key="3">
    <source>
        <dbReference type="Proteomes" id="UP000219336"/>
    </source>
</evidence>
<dbReference type="EMBL" id="OANU01000078">
    <property type="protein sequence ID" value="SNX49863.1"/>
    <property type="molecule type" value="Genomic_DNA"/>
</dbReference>
<dbReference type="Proteomes" id="UP000219336">
    <property type="component" value="Unassembled WGS sequence"/>
</dbReference>
<organism evidence="2 3">
    <name type="scientific">Vibrio thalassae</name>
    <dbReference type="NCBI Taxonomy" id="1243014"/>
    <lineage>
        <taxon>Bacteria</taxon>
        <taxon>Pseudomonadati</taxon>
        <taxon>Pseudomonadota</taxon>
        <taxon>Gammaproteobacteria</taxon>
        <taxon>Vibrionales</taxon>
        <taxon>Vibrionaceae</taxon>
        <taxon>Vibrio</taxon>
    </lineage>
</organism>